<keyword evidence="11" id="KW-1185">Reference proteome</keyword>
<accession>A0A1D2M9J2</accession>
<proteinExistence type="inferred from homology"/>
<feature type="chain" id="PRO_5008903669" description="Selenoprotein F" evidence="8">
    <location>
        <begin position="25"/>
        <end position="162"/>
    </location>
</feature>
<dbReference type="Proteomes" id="UP000094527">
    <property type="component" value="Unassembled WGS sequence"/>
</dbReference>
<evidence type="ECO:0000256" key="7">
    <source>
        <dbReference type="SAM" id="MobiDB-lite"/>
    </source>
</evidence>
<dbReference type="PANTHER" id="PTHR13077:SF6">
    <property type="entry name" value="SELENOPROTEIN F"/>
    <property type="match status" value="1"/>
</dbReference>
<evidence type="ECO:0000256" key="6">
    <source>
        <dbReference type="ARBA" id="ARBA00040775"/>
    </source>
</evidence>
<keyword evidence="4" id="KW-0256">Endoplasmic reticulum</keyword>
<evidence type="ECO:0000259" key="9">
    <source>
        <dbReference type="Pfam" id="PF08806"/>
    </source>
</evidence>
<comment type="similarity">
    <text evidence="2">Belongs to the selenoprotein M/F family.</text>
</comment>
<dbReference type="GO" id="GO:0016491">
    <property type="term" value="F:oxidoreductase activity"/>
    <property type="evidence" value="ECO:0007669"/>
    <property type="project" value="TreeGrafter"/>
</dbReference>
<gene>
    <name evidence="10" type="ORF">Ocin01_17082</name>
</gene>
<dbReference type="OMA" id="IKPHCKQ"/>
<feature type="region of interest" description="Disordered" evidence="7">
    <location>
        <begin position="142"/>
        <end position="162"/>
    </location>
</feature>
<evidence type="ECO:0000313" key="10">
    <source>
        <dbReference type="EMBL" id="ODM89601.1"/>
    </source>
</evidence>
<feature type="domain" description="Selenoprotein F/M" evidence="9">
    <location>
        <begin position="86"/>
        <end position="144"/>
    </location>
</feature>
<dbReference type="Pfam" id="PF08806">
    <property type="entry name" value="Sep15_SelM"/>
    <property type="match status" value="1"/>
</dbReference>
<keyword evidence="3 8" id="KW-0732">Signal</keyword>
<dbReference type="SUPFAM" id="SSF52833">
    <property type="entry name" value="Thioredoxin-like"/>
    <property type="match status" value="1"/>
</dbReference>
<dbReference type="InterPro" id="IPR038219">
    <property type="entry name" value="Sep15/SelM_sf"/>
</dbReference>
<evidence type="ECO:0000256" key="1">
    <source>
        <dbReference type="ARBA" id="ARBA00004319"/>
    </source>
</evidence>
<dbReference type="OrthoDB" id="1910009at2759"/>
<reference evidence="10 11" key="1">
    <citation type="journal article" date="2016" name="Genome Biol. Evol.">
        <title>Gene Family Evolution Reflects Adaptation to Soil Environmental Stressors in the Genome of the Collembolan Orchesella cincta.</title>
        <authorList>
            <person name="Faddeeva-Vakhrusheva A."/>
            <person name="Derks M.F."/>
            <person name="Anvar S.Y."/>
            <person name="Agamennone V."/>
            <person name="Suring W."/>
            <person name="Smit S."/>
            <person name="van Straalen N.M."/>
            <person name="Roelofs D."/>
        </authorList>
    </citation>
    <scope>NUCLEOTIDE SEQUENCE [LARGE SCALE GENOMIC DNA]</scope>
    <source>
        <tissue evidence="10">Mixed pool</tissue>
    </source>
</reference>
<dbReference type="InterPro" id="IPR014912">
    <property type="entry name" value="Sep15_SelM_dom"/>
</dbReference>
<protein>
    <recommendedName>
        <fullName evidence="6">Selenoprotein F</fullName>
    </recommendedName>
</protein>
<comment type="caution">
    <text evidence="10">The sequence shown here is derived from an EMBL/GenBank/DDBJ whole genome shotgun (WGS) entry which is preliminary data.</text>
</comment>
<name>A0A1D2M9J2_ORCCI</name>
<dbReference type="InterPro" id="IPR039992">
    <property type="entry name" value="Sep15_SelM"/>
</dbReference>
<comment type="subcellular location">
    <subcellularLocation>
        <location evidence="1">Endoplasmic reticulum lumen</location>
    </subcellularLocation>
</comment>
<feature type="signal peptide" evidence="8">
    <location>
        <begin position="1"/>
        <end position="24"/>
    </location>
</feature>
<keyword evidence="5" id="KW-0712">Selenocysteine</keyword>
<dbReference type="Gene3D" id="3.40.30.50">
    <property type="entry name" value="Sep15/SelM thioredoxin-like domain, active-site redox motif"/>
    <property type="match status" value="1"/>
</dbReference>
<organism evidence="10 11">
    <name type="scientific">Orchesella cincta</name>
    <name type="common">Springtail</name>
    <name type="synonym">Podura cincta</name>
    <dbReference type="NCBI Taxonomy" id="48709"/>
    <lineage>
        <taxon>Eukaryota</taxon>
        <taxon>Metazoa</taxon>
        <taxon>Ecdysozoa</taxon>
        <taxon>Arthropoda</taxon>
        <taxon>Hexapoda</taxon>
        <taxon>Collembola</taxon>
        <taxon>Entomobryomorpha</taxon>
        <taxon>Entomobryoidea</taxon>
        <taxon>Orchesellidae</taxon>
        <taxon>Orchesellinae</taxon>
        <taxon>Orchesella</taxon>
    </lineage>
</organism>
<evidence type="ECO:0000256" key="5">
    <source>
        <dbReference type="ARBA" id="ARBA00022933"/>
    </source>
</evidence>
<dbReference type="EMBL" id="LJIJ01002512">
    <property type="protein sequence ID" value="ODM89601.1"/>
    <property type="molecule type" value="Genomic_DNA"/>
</dbReference>
<evidence type="ECO:0000256" key="2">
    <source>
        <dbReference type="ARBA" id="ARBA00005742"/>
    </source>
</evidence>
<dbReference type="PANTHER" id="PTHR13077">
    <property type="entry name" value="SELENOPROTEIN F"/>
    <property type="match status" value="1"/>
</dbReference>
<dbReference type="InterPro" id="IPR036249">
    <property type="entry name" value="Thioredoxin-like_sf"/>
</dbReference>
<evidence type="ECO:0000256" key="8">
    <source>
        <dbReference type="SAM" id="SignalP"/>
    </source>
</evidence>
<evidence type="ECO:0000256" key="4">
    <source>
        <dbReference type="ARBA" id="ARBA00022824"/>
    </source>
</evidence>
<evidence type="ECO:0000256" key="3">
    <source>
        <dbReference type="ARBA" id="ARBA00022729"/>
    </source>
</evidence>
<dbReference type="STRING" id="48709.A0A1D2M9J2"/>
<dbReference type="GO" id="GO:0005788">
    <property type="term" value="C:endoplasmic reticulum lumen"/>
    <property type="evidence" value="ECO:0007669"/>
    <property type="project" value="UniProtKB-SubCell"/>
</dbReference>
<evidence type="ECO:0000313" key="11">
    <source>
        <dbReference type="Proteomes" id="UP000094527"/>
    </source>
</evidence>
<dbReference type="AlphaFoldDB" id="A0A1D2M9J2"/>
<sequence length="162" mass="18227">MEGLATSAFLSLSVLYLMISYVRSELSVEDCLALGYNRATLVCSSCDLLEKFELTSLKTDCLQCCKAEDPGPVENPVKKYPKARLEVQAFVKSDRPGKFPNLQVKYMGGQMPQIRLIDADGNEETLSITKWDTDTIVEFLQTHLESPPEPERDDENRSDNEI</sequence>